<dbReference type="Proteomes" id="UP000885779">
    <property type="component" value="Unassembled WGS sequence"/>
</dbReference>
<gene>
    <name evidence="1" type="ORF">ENK44_08070</name>
</gene>
<protein>
    <recommendedName>
        <fullName evidence="2">Photosynthesis system II assembly factor Ycf48/Hcf136-like domain-containing protein</fullName>
    </recommendedName>
</protein>
<dbReference type="AlphaFoldDB" id="A0A7V4WUY3"/>
<comment type="caution">
    <text evidence="1">The sequence shown here is derived from an EMBL/GenBank/DDBJ whole genome shotgun (WGS) entry which is preliminary data.</text>
</comment>
<accession>A0A7V4WUY3</accession>
<proteinExistence type="predicted"/>
<name>A0A7V4WUY3_CALAY</name>
<organism evidence="1">
    <name type="scientific">Caldithrix abyssi</name>
    <dbReference type="NCBI Taxonomy" id="187145"/>
    <lineage>
        <taxon>Bacteria</taxon>
        <taxon>Pseudomonadati</taxon>
        <taxon>Calditrichota</taxon>
        <taxon>Calditrichia</taxon>
        <taxon>Calditrichales</taxon>
        <taxon>Calditrichaceae</taxon>
        <taxon>Caldithrix</taxon>
    </lineage>
</organism>
<reference evidence="1" key="1">
    <citation type="journal article" date="2020" name="mSystems">
        <title>Genome- and Community-Level Interaction Insights into Carbon Utilization and Element Cycling Functions of Hydrothermarchaeota in Hydrothermal Sediment.</title>
        <authorList>
            <person name="Zhou Z."/>
            <person name="Liu Y."/>
            <person name="Xu W."/>
            <person name="Pan J."/>
            <person name="Luo Z.H."/>
            <person name="Li M."/>
        </authorList>
    </citation>
    <scope>NUCLEOTIDE SEQUENCE [LARGE SCALE GENOMIC DNA]</scope>
    <source>
        <strain evidence="1">HyVt-577</strain>
    </source>
</reference>
<evidence type="ECO:0008006" key="2">
    <source>
        <dbReference type="Google" id="ProtNLM"/>
    </source>
</evidence>
<evidence type="ECO:0000313" key="1">
    <source>
        <dbReference type="EMBL" id="HGY55640.1"/>
    </source>
</evidence>
<dbReference type="EMBL" id="DRQG01000076">
    <property type="protein sequence ID" value="HGY55640.1"/>
    <property type="molecule type" value="Genomic_DNA"/>
</dbReference>
<sequence length="375" mass="42896">MNKYFLLLIQIVPLIYFGSCQKSTEPVTNNTGPDTTGHDFTFVIDTLGNHPDSIWVDPSILWDVFIVNENDVWVVGEINTVDTGFDSLGHFTPPYSAAHWDGEKWEYVRFKWKPQNTLNPVYSIWIFSESEMWIAAAGIFKKVGDSWVLKYKNNPDAGEIVTKLWAASEDEIYAVGRRGIIVKYDGNSWTRMESGTDVDLLNVWGGKDAQTGETHVFAAGSRGDREYGVVLELKDGQWLSRFDAQHPVFGKDDDHTHPDAIWLFKDSVYTTFAGYYDSYVIKHDKNNYSTNLSKIHLESQGAIMGINGNDYNDIFFVGYRDVVLHYNGKSFKKYFQFPYVDARYYSVKQKGDYVFACGEIFGYSIPIVLRGKRNH</sequence>